<dbReference type="Proteomes" id="UP000525078">
    <property type="component" value="Unassembled WGS sequence"/>
</dbReference>
<dbReference type="PROSITE" id="PS50600">
    <property type="entry name" value="ULP_PROTEASE"/>
    <property type="match status" value="1"/>
</dbReference>
<keyword evidence="3" id="KW-0378">Hydrolase</keyword>
<organism evidence="6 7">
    <name type="scientific">Cannabis sativa</name>
    <name type="common">Hemp</name>
    <name type="synonym">Marijuana</name>
    <dbReference type="NCBI Taxonomy" id="3483"/>
    <lineage>
        <taxon>Eukaryota</taxon>
        <taxon>Viridiplantae</taxon>
        <taxon>Streptophyta</taxon>
        <taxon>Embryophyta</taxon>
        <taxon>Tracheophyta</taxon>
        <taxon>Spermatophyta</taxon>
        <taxon>Magnoliopsida</taxon>
        <taxon>eudicotyledons</taxon>
        <taxon>Gunneridae</taxon>
        <taxon>Pentapetalae</taxon>
        <taxon>rosids</taxon>
        <taxon>fabids</taxon>
        <taxon>Rosales</taxon>
        <taxon>Cannabaceae</taxon>
        <taxon>Cannabis</taxon>
    </lineage>
</organism>
<dbReference type="EMBL" id="JAATIP010000001">
    <property type="protein sequence ID" value="KAF4396730.1"/>
    <property type="molecule type" value="Genomic_DNA"/>
</dbReference>
<evidence type="ECO:0000256" key="1">
    <source>
        <dbReference type="ARBA" id="ARBA00005234"/>
    </source>
</evidence>
<dbReference type="InterPro" id="IPR038765">
    <property type="entry name" value="Papain-like_cys_pep_sf"/>
</dbReference>
<evidence type="ECO:0000259" key="5">
    <source>
        <dbReference type="PROSITE" id="PS50600"/>
    </source>
</evidence>
<evidence type="ECO:0000256" key="4">
    <source>
        <dbReference type="ARBA" id="ARBA00022807"/>
    </source>
</evidence>
<dbReference type="AlphaFoldDB" id="A0A7J6HQZ1"/>
<dbReference type="GO" id="GO:0016929">
    <property type="term" value="F:deSUMOylase activity"/>
    <property type="evidence" value="ECO:0007669"/>
    <property type="project" value="TreeGrafter"/>
</dbReference>
<reference evidence="6 7" key="1">
    <citation type="journal article" date="2020" name="bioRxiv">
        <title>Sequence and annotation of 42 cannabis genomes reveals extensive copy number variation in cannabinoid synthesis and pathogen resistance genes.</title>
        <authorList>
            <person name="Mckernan K.J."/>
            <person name="Helbert Y."/>
            <person name="Kane L.T."/>
            <person name="Ebling H."/>
            <person name="Zhang L."/>
            <person name="Liu B."/>
            <person name="Eaton Z."/>
            <person name="Mclaughlin S."/>
            <person name="Kingan S."/>
            <person name="Baybayan P."/>
            <person name="Concepcion G."/>
            <person name="Jordan M."/>
            <person name="Riva A."/>
            <person name="Barbazuk W."/>
            <person name="Harkins T."/>
        </authorList>
    </citation>
    <scope>NUCLEOTIDE SEQUENCE [LARGE SCALE GENOMIC DNA]</scope>
    <source>
        <strain evidence="7">cv. Jamaican Lion 4</strain>
        <tissue evidence="6">Leaf</tissue>
    </source>
</reference>
<dbReference type="GO" id="GO:0016926">
    <property type="term" value="P:protein desumoylation"/>
    <property type="evidence" value="ECO:0007669"/>
    <property type="project" value="TreeGrafter"/>
</dbReference>
<sequence>MEECIHSKNHKVDRLLEVILRAEEGRKNSTNQILSSLATTIDKINSFEGQCSKGHMQTGLAESNMEKDAKQFQMKQSNVGEVKTNVMTSIECVDGKPVNSSESEVKFVSDLKRSGNVIEGHIKGIDGVEIRGYQKSLSACKLSVRQSSCVKGVSEICPVGQDTSSGLNVLELCNLKEKKDVGPFKVNVSLVNVEMDKIISYLFEKSLKSSDIVVDTEFHQLERHIFQTLAPSQNINGESKFTYSKKSQRNGGTSNPMRSFFLGDLALCEKIFVPVHVRSKDHWILLIVKMKGIIEIWDSLHGGKSVGNKILKEAIKNLDCFLSEEIKKLHGGNKWSFTEFEVIMMDVPQQPNTFDCGIYVINFMEERDTQFLVPPNYDSDNERMRVAWKIFSSSFNKVRESQIKYT</sequence>
<comment type="similarity">
    <text evidence="1">Belongs to the peptidase C48 family.</text>
</comment>
<dbReference type="PANTHER" id="PTHR12606:SF151">
    <property type="entry name" value="UBIQUITIN-LIKE PROTEASE FAMILY PROFILE DOMAIN-CONTAINING PROTEIN"/>
    <property type="match status" value="1"/>
</dbReference>
<dbReference type="SUPFAM" id="SSF54001">
    <property type="entry name" value="Cysteine proteinases"/>
    <property type="match status" value="1"/>
</dbReference>
<evidence type="ECO:0000313" key="7">
    <source>
        <dbReference type="Proteomes" id="UP000525078"/>
    </source>
</evidence>
<evidence type="ECO:0000256" key="3">
    <source>
        <dbReference type="ARBA" id="ARBA00022801"/>
    </source>
</evidence>
<keyword evidence="4" id="KW-0788">Thiol protease</keyword>
<accession>A0A7J6HQZ1</accession>
<dbReference type="GO" id="GO:0006508">
    <property type="term" value="P:proteolysis"/>
    <property type="evidence" value="ECO:0007669"/>
    <property type="project" value="UniProtKB-KW"/>
</dbReference>
<feature type="domain" description="Ubiquitin-like protease family profile" evidence="5">
    <location>
        <begin position="165"/>
        <end position="367"/>
    </location>
</feature>
<dbReference type="GO" id="GO:0005634">
    <property type="term" value="C:nucleus"/>
    <property type="evidence" value="ECO:0007669"/>
    <property type="project" value="TreeGrafter"/>
</dbReference>
<dbReference type="PANTHER" id="PTHR12606">
    <property type="entry name" value="SENTRIN/SUMO-SPECIFIC PROTEASE"/>
    <property type="match status" value="1"/>
</dbReference>
<evidence type="ECO:0000313" key="6">
    <source>
        <dbReference type="EMBL" id="KAF4396730.1"/>
    </source>
</evidence>
<dbReference type="Pfam" id="PF02902">
    <property type="entry name" value="Peptidase_C48"/>
    <property type="match status" value="1"/>
</dbReference>
<name>A0A7J6HQZ1_CANSA</name>
<dbReference type="InterPro" id="IPR003653">
    <property type="entry name" value="Peptidase_C48_C"/>
</dbReference>
<protein>
    <recommendedName>
        <fullName evidence="5">Ubiquitin-like protease family profile domain-containing protein</fullName>
    </recommendedName>
</protein>
<dbReference type="Gene3D" id="3.40.395.10">
    <property type="entry name" value="Adenoviral Proteinase, Chain A"/>
    <property type="match status" value="1"/>
</dbReference>
<evidence type="ECO:0000256" key="2">
    <source>
        <dbReference type="ARBA" id="ARBA00022670"/>
    </source>
</evidence>
<keyword evidence="2" id="KW-0645">Protease</keyword>
<proteinExistence type="inferred from homology"/>
<comment type="caution">
    <text evidence="6">The sequence shown here is derived from an EMBL/GenBank/DDBJ whole genome shotgun (WGS) entry which is preliminary data.</text>
</comment>
<gene>
    <name evidence="6" type="ORF">F8388_004698</name>
</gene>